<dbReference type="OrthoDB" id="9788221at2"/>
<dbReference type="KEGG" id="abas:ACPOL_0981"/>
<accession>A0A2Z5FUD2</accession>
<evidence type="ECO:0000256" key="1">
    <source>
        <dbReference type="ARBA" id="ARBA00008270"/>
    </source>
</evidence>
<dbReference type="Gene3D" id="3.10.310.10">
    <property type="entry name" value="Diaminopimelate Epimerase, Chain A, domain 1"/>
    <property type="match status" value="2"/>
</dbReference>
<comment type="similarity">
    <text evidence="1">Belongs to the PhzF family.</text>
</comment>
<dbReference type="AlphaFoldDB" id="A0A2Z5FUD2"/>
<dbReference type="GO" id="GO:0016853">
    <property type="term" value="F:isomerase activity"/>
    <property type="evidence" value="ECO:0007669"/>
    <property type="project" value="TreeGrafter"/>
</dbReference>
<dbReference type="PIRSF" id="PIRSF016184">
    <property type="entry name" value="PhzC_PhzF"/>
    <property type="match status" value="1"/>
</dbReference>
<reference evidence="3 4" key="1">
    <citation type="journal article" date="2018" name="Front. Microbiol.">
        <title>Hydrolytic Capabilities as a Key to Environmental Success: Chitinolytic and Cellulolytic Acidobacteria From Acidic Sub-arctic Soils and Boreal Peatlands.</title>
        <authorList>
            <person name="Belova S.E."/>
            <person name="Ravin N.V."/>
            <person name="Pankratov T.A."/>
            <person name="Rakitin A.L."/>
            <person name="Ivanova A.A."/>
            <person name="Beletsky A.V."/>
            <person name="Mardanov A.V."/>
            <person name="Sinninghe Damste J.S."/>
            <person name="Dedysh S.N."/>
        </authorList>
    </citation>
    <scope>NUCLEOTIDE SEQUENCE [LARGE SCALE GENOMIC DNA]</scope>
    <source>
        <strain evidence="3 4">SBC82</strain>
    </source>
</reference>
<evidence type="ECO:0000313" key="3">
    <source>
        <dbReference type="EMBL" id="AXC10332.1"/>
    </source>
</evidence>
<gene>
    <name evidence="3" type="ORF">ACPOL_0981</name>
</gene>
<dbReference type="Pfam" id="PF02567">
    <property type="entry name" value="PhzC-PhzF"/>
    <property type="match status" value="1"/>
</dbReference>
<dbReference type="Proteomes" id="UP000253606">
    <property type="component" value="Chromosome"/>
</dbReference>
<proteinExistence type="inferred from homology"/>
<dbReference type="RefSeq" id="WP_114205990.1">
    <property type="nucleotide sequence ID" value="NZ_CP030840.1"/>
</dbReference>
<dbReference type="SUPFAM" id="SSF54506">
    <property type="entry name" value="Diaminopimelate epimerase-like"/>
    <property type="match status" value="1"/>
</dbReference>
<dbReference type="PANTHER" id="PTHR13774:SF32">
    <property type="entry name" value="ANTISENSE-ENHANCING SEQUENCE 1"/>
    <property type="match status" value="1"/>
</dbReference>
<dbReference type="GO" id="GO:0005737">
    <property type="term" value="C:cytoplasm"/>
    <property type="evidence" value="ECO:0007669"/>
    <property type="project" value="TreeGrafter"/>
</dbReference>
<dbReference type="NCBIfam" id="TIGR00654">
    <property type="entry name" value="PhzF_family"/>
    <property type="match status" value="1"/>
</dbReference>
<dbReference type="InterPro" id="IPR003719">
    <property type="entry name" value="Phenazine_PhzF-like"/>
</dbReference>
<keyword evidence="4" id="KW-1185">Reference proteome</keyword>
<sequence length="311" mass="33574">MTIAKPVLLEAARLALPYRLCDVFTATPFQGNQLAVFEDAGDLTASEMQKLANETNLSETTFILRRAHEIERMEGVRVRIFTTREELPFAGHPTLGTAATIRAFFGEYAGAEEVILDLNVGKVPVRFSLDGSQNSGTYGVMTQPKPIFGGMHDPAEAAQALGLEVDDLAIDPGPQTVSTGLPYCVVLLRSLEVLGRLQIPQGEASRYLVSRDARFFYCLAPVSGETATWRARMQFYSGEDPATGSAAGCAISYLVRHGLAKSGEQVHLIQGTEIGRRSDLYVSAERAAGSVDQVKVGGSTTFVAKGHVFLE</sequence>
<evidence type="ECO:0000313" key="4">
    <source>
        <dbReference type="Proteomes" id="UP000253606"/>
    </source>
</evidence>
<feature type="active site" evidence="2">
    <location>
        <position position="59"/>
    </location>
</feature>
<organism evidence="3 4">
    <name type="scientific">Acidisarcina polymorpha</name>
    <dbReference type="NCBI Taxonomy" id="2211140"/>
    <lineage>
        <taxon>Bacteria</taxon>
        <taxon>Pseudomonadati</taxon>
        <taxon>Acidobacteriota</taxon>
        <taxon>Terriglobia</taxon>
        <taxon>Terriglobales</taxon>
        <taxon>Acidobacteriaceae</taxon>
        <taxon>Acidisarcina</taxon>
    </lineage>
</organism>
<name>A0A2Z5FUD2_9BACT</name>
<dbReference type="EMBL" id="CP030840">
    <property type="protein sequence ID" value="AXC10332.1"/>
    <property type="molecule type" value="Genomic_DNA"/>
</dbReference>
<dbReference type="PANTHER" id="PTHR13774">
    <property type="entry name" value="PHENAZINE BIOSYNTHESIS PROTEIN"/>
    <property type="match status" value="1"/>
</dbReference>
<protein>
    <submittedName>
        <fullName evidence="3">Phenazine biosynthesis protein PhzF like</fullName>
    </submittedName>
</protein>
<evidence type="ECO:0000256" key="2">
    <source>
        <dbReference type="PIRSR" id="PIRSR016184-1"/>
    </source>
</evidence>